<accession>K9AFT6</accession>
<proteinExistence type="predicted"/>
<keyword evidence="4" id="KW-1185">Reference proteome</keyword>
<dbReference type="PATRIC" id="fig|1229783.3.peg.1999"/>
<keyword evidence="1" id="KW-0175">Coiled coil</keyword>
<keyword evidence="2" id="KW-1133">Transmembrane helix</keyword>
<evidence type="ECO:0000256" key="1">
    <source>
        <dbReference type="SAM" id="Coils"/>
    </source>
</evidence>
<dbReference type="EMBL" id="AMSQ01000020">
    <property type="protein sequence ID" value="EKU46163.1"/>
    <property type="molecule type" value="Genomic_DNA"/>
</dbReference>
<dbReference type="RefSeq" id="WP_009384585.1">
    <property type="nucleotide sequence ID" value="NZ_AMSQ01000020.1"/>
</dbReference>
<feature type="transmembrane region" description="Helical" evidence="2">
    <location>
        <begin position="34"/>
        <end position="53"/>
    </location>
</feature>
<comment type="caution">
    <text evidence="3">The sequence shown here is derived from an EMBL/GenBank/DDBJ whole genome shotgun (WGS) entry which is preliminary data.</text>
</comment>
<dbReference type="GO" id="GO:0051301">
    <property type="term" value="P:cell division"/>
    <property type="evidence" value="ECO:0007669"/>
    <property type="project" value="InterPro"/>
</dbReference>
<evidence type="ECO:0000313" key="4">
    <source>
        <dbReference type="Proteomes" id="UP000009885"/>
    </source>
</evidence>
<dbReference type="OrthoDB" id="2991180at2"/>
<gene>
    <name evidence="3" type="ORF">C273_10009</name>
</gene>
<evidence type="ECO:0000256" key="2">
    <source>
        <dbReference type="SAM" id="Phobius"/>
    </source>
</evidence>
<dbReference type="InterPro" id="IPR007060">
    <property type="entry name" value="FtsL/DivIC"/>
</dbReference>
<dbReference type="Pfam" id="PF04977">
    <property type="entry name" value="DivIC"/>
    <property type="match status" value="1"/>
</dbReference>
<dbReference type="STRING" id="1229783.C273_10009"/>
<evidence type="ECO:0000313" key="3">
    <source>
        <dbReference type="EMBL" id="EKU46163.1"/>
    </source>
</evidence>
<keyword evidence="2" id="KW-0472">Membrane</keyword>
<organism evidence="3 4">
    <name type="scientific">Staphylococcus massiliensis S46</name>
    <dbReference type="NCBI Taxonomy" id="1229783"/>
    <lineage>
        <taxon>Bacteria</taxon>
        <taxon>Bacillati</taxon>
        <taxon>Bacillota</taxon>
        <taxon>Bacilli</taxon>
        <taxon>Bacillales</taxon>
        <taxon>Staphylococcaceae</taxon>
        <taxon>Staphylococcus</taxon>
    </lineage>
</organism>
<sequence>MARKVRNIGNQYTKTEDKRKISKNKRRAIIKKRIALFGGILLLFLIFLGFMVFNQINHNNHLSDERVKKEEEYKKLQEQEITLKEKLHNLNDKNYVEKVARDDYSLSNDGEIIFRLPKDEKNKDQSQDSKE</sequence>
<dbReference type="PANTHER" id="PTHR40027:SF1">
    <property type="entry name" value="CELL DIVISION PROTEIN DIVIC"/>
    <property type="match status" value="1"/>
</dbReference>
<feature type="coiled-coil region" evidence="1">
    <location>
        <begin position="59"/>
        <end position="93"/>
    </location>
</feature>
<dbReference type="PANTHER" id="PTHR40027">
    <property type="entry name" value="CELL DIVISION PROTEIN DIVIC"/>
    <property type="match status" value="1"/>
</dbReference>
<dbReference type="AlphaFoldDB" id="K9AFT6"/>
<keyword evidence="2" id="KW-0812">Transmembrane</keyword>
<dbReference type="eggNOG" id="COG2919">
    <property type="taxonomic scope" value="Bacteria"/>
</dbReference>
<name>K9AFT6_9STAP</name>
<dbReference type="Proteomes" id="UP000009885">
    <property type="component" value="Unassembled WGS sequence"/>
</dbReference>
<dbReference type="InterPro" id="IPR039076">
    <property type="entry name" value="DivIC"/>
</dbReference>
<protein>
    <submittedName>
        <fullName evidence="3">Cell-division initiation protein</fullName>
    </submittedName>
</protein>
<reference evidence="3 4" key="1">
    <citation type="journal article" date="2013" name="Genome Announc.">
        <title>Genome Sequence of Staphylococcus massiliensis Strain S46, Isolated from the Surface of Healthy Human Skin.</title>
        <authorList>
            <person name="Srivastav R."/>
            <person name="Singh A."/>
            <person name="Jangir P.K."/>
            <person name="Kumari C."/>
            <person name="Muduli S."/>
            <person name="Sharma R."/>
        </authorList>
    </citation>
    <scope>NUCLEOTIDE SEQUENCE [LARGE SCALE GENOMIC DNA]</scope>
    <source>
        <strain evidence="3 4">S46</strain>
    </source>
</reference>